<proteinExistence type="predicted"/>
<dbReference type="InterPro" id="IPR009045">
    <property type="entry name" value="Zn_M74/Hedgehog-like"/>
</dbReference>
<evidence type="ECO:0000313" key="8">
    <source>
        <dbReference type="Proteomes" id="UP000557842"/>
    </source>
</evidence>
<dbReference type="GO" id="GO:0008233">
    <property type="term" value="F:peptidase activity"/>
    <property type="evidence" value="ECO:0007669"/>
    <property type="project" value="InterPro"/>
</dbReference>
<dbReference type="Proteomes" id="UP000557842">
    <property type="component" value="Unassembled WGS sequence"/>
</dbReference>
<name>A0A5L8JN53_CAMFE</name>
<sequence length="245" mass="28025">MDRRKFIKNSLGLLGACAFPSTAFGSSDFYIDDKSLFDSTFSKLKAVQSHIGFGYFNIISFDEVLKIARNSKIGAFNTAQINFMDFMFSEDPKKYGFYGRKTCDRLTSAINKKDIVKIPRTGHYLFKGLPYDVYTRLVKDVGDTLFLTSGVRSVPKQMYLYMNKIKNSSYNISKASFSLAPPAHSYHSIGDFDVGKHGFGALNFTEEFIKTDEFKKLIELEYVSIRYTKKNLDGVRFEPWHVQIN</sequence>
<evidence type="ECO:0000259" key="2">
    <source>
        <dbReference type="Pfam" id="PF02557"/>
    </source>
</evidence>
<dbReference type="EMBL" id="AACCXM010000002">
    <property type="protein sequence ID" value="EAK0468370.1"/>
    <property type="molecule type" value="Genomic_DNA"/>
</dbReference>
<dbReference type="GO" id="GO:0006508">
    <property type="term" value="P:proteolysis"/>
    <property type="evidence" value="ECO:0007669"/>
    <property type="project" value="InterPro"/>
</dbReference>
<evidence type="ECO:0000313" key="4">
    <source>
        <dbReference type="EMBL" id="EAI8859073.1"/>
    </source>
</evidence>
<protein>
    <submittedName>
        <fullName evidence="6">Twin-arginine translocation pathway signal protein</fullName>
    </submittedName>
</protein>
<dbReference type="AlphaFoldDB" id="A0A5L8JN53"/>
<dbReference type="Gene3D" id="3.30.1380.10">
    <property type="match status" value="1"/>
</dbReference>
<dbReference type="GeneID" id="61064057"/>
<evidence type="ECO:0000313" key="7">
    <source>
        <dbReference type="Proteomes" id="UP000535509"/>
    </source>
</evidence>
<keyword evidence="1" id="KW-0732">Signal</keyword>
<dbReference type="OMA" id="FEPWHIK"/>
<dbReference type="SUPFAM" id="SSF55166">
    <property type="entry name" value="Hedgehog/DD-peptidase"/>
    <property type="match status" value="1"/>
</dbReference>
<accession>A0A5L8JN53</accession>
<dbReference type="EMBL" id="AABTCC010000010">
    <property type="protein sequence ID" value="EAI8859073.1"/>
    <property type="molecule type" value="Genomic_DNA"/>
</dbReference>
<evidence type="ECO:0000313" key="5">
    <source>
        <dbReference type="EMBL" id="EAK0452756.1"/>
    </source>
</evidence>
<comment type="caution">
    <text evidence="6">The sequence shown here is derived from an EMBL/GenBank/DDBJ whole genome shotgun (WGS) entry which is preliminary data.</text>
</comment>
<dbReference type="RefSeq" id="WP_011731740.1">
    <property type="nucleotide sequence ID" value="NZ_AABUZP020000024.1"/>
</dbReference>
<dbReference type="EMBL" id="AABQDW010000002">
    <property type="protein sequence ID" value="EAI5407357.1"/>
    <property type="molecule type" value="Genomic_DNA"/>
</dbReference>
<feature type="signal peptide" evidence="1">
    <location>
        <begin position="1"/>
        <end position="23"/>
    </location>
</feature>
<feature type="chain" id="PRO_5044621717" evidence="1">
    <location>
        <begin position="24"/>
        <end position="245"/>
    </location>
</feature>
<feature type="domain" description="D-alanyl-D-alanine carboxypeptidase-like core" evidence="2">
    <location>
        <begin position="139"/>
        <end position="243"/>
    </location>
</feature>
<evidence type="ECO:0000313" key="3">
    <source>
        <dbReference type="EMBL" id="EAI5407357.1"/>
    </source>
</evidence>
<dbReference type="Proteomes" id="UP000535509">
    <property type="component" value="Unassembled WGS sequence"/>
</dbReference>
<dbReference type="Pfam" id="PF02557">
    <property type="entry name" value="VanY"/>
    <property type="match status" value="1"/>
</dbReference>
<organism evidence="6">
    <name type="scientific">Campylobacter fetus</name>
    <dbReference type="NCBI Taxonomy" id="196"/>
    <lineage>
        <taxon>Bacteria</taxon>
        <taxon>Pseudomonadati</taxon>
        <taxon>Campylobacterota</taxon>
        <taxon>Epsilonproteobacteria</taxon>
        <taxon>Campylobacterales</taxon>
        <taxon>Campylobacteraceae</taxon>
        <taxon>Campylobacter</taxon>
    </lineage>
</organism>
<evidence type="ECO:0000313" key="6">
    <source>
        <dbReference type="EMBL" id="EAK0468370.1"/>
    </source>
</evidence>
<dbReference type="EMBL" id="AACCXK010000005">
    <property type="protein sequence ID" value="EAK0452756.1"/>
    <property type="molecule type" value="Genomic_DNA"/>
</dbReference>
<reference evidence="6 8" key="1">
    <citation type="submission" date="2018-05" db="EMBL/GenBank/DDBJ databases">
        <authorList>
            <consortium name="PulseNet: The National Subtyping Network for Foodborne Disease Surveillance"/>
            <person name="Tarr C.L."/>
            <person name="Trees E."/>
            <person name="Katz L.S."/>
            <person name="Carleton-Romer H.A."/>
            <person name="Stroika S."/>
            <person name="Kucerova Z."/>
            <person name="Roache K.F."/>
            <person name="Sabol A.L."/>
            <person name="Besser J."/>
            <person name="Gerner-Smidt P."/>
        </authorList>
    </citation>
    <scope>NUCLEOTIDE SEQUENCE</scope>
    <source>
        <strain evidence="5">2014D-0197</strain>
        <strain evidence="3 8">2016D-0221</strain>
        <strain evidence="6">D4313</strain>
        <strain evidence="4 7">PNUSAC001503</strain>
    </source>
</reference>
<keyword evidence="7" id="KW-1185">Reference proteome</keyword>
<evidence type="ECO:0000256" key="1">
    <source>
        <dbReference type="SAM" id="SignalP"/>
    </source>
</evidence>
<dbReference type="InterPro" id="IPR003709">
    <property type="entry name" value="VanY-like_core_dom"/>
</dbReference>
<gene>
    <name evidence="5" type="ORF">AAH17_03695</name>
    <name evidence="6" type="ORF">AAH24_03155</name>
    <name evidence="3" type="ORF">BVH53_01350</name>
    <name evidence="4" type="ORF">CX802_04340</name>
</gene>
<dbReference type="CDD" id="cd14814">
    <property type="entry name" value="Peptidase_M15"/>
    <property type="match status" value="1"/>
</dbReference>